<proteinExistence type="predicted"/>
<protein>
    <submittedName>
        <fullName evidence="1">Uncharacterized protein</fullName>
    </submittedName>
</protein>
<evidence type="ECO:0000313" key="2">
    <source>
        <dbReference type="Proteomes" id="UP001219525"/>
    </source>
</evidence>
<accession>A0AAD6VG55</accession>
<keyword evidence="2" id="KW-1185">Reference proteome</keyword>
<evidence type="ECO:0000313" key="1">
    <source>
        <dbReference type="EMBL" id="KAJ7208832.1"/>
    </source>
</evidence>
<organism evidence="1 2">
    <name type="scientific">Mycena pura</name>
    <dbReference type="NCBI Taxonomy" id="153505"/>
    <lineage>
        <taxon>Eukaryota</taxon>
        <taxon>Fungi</taxon>
        <taxon>Dikarya</taxon>
        <taxon>Basidiomycota</taxon>
        <taxon>Agaricomycotina</taxon>
        <taxon>Agaricomycetes</taxon>
        <taxon>Agaricomycetidae</taxon>
        <taxon>Agaricales</taxon>
        <taxon>Marasmiineae</taxon>
        <taxon>Mycenaceae</taxon>
        <taxon>Mycena</taxon>
    </lineage>
</organism>
<comment type="caution">
    <text evidence="1">The sequence shown here is derived from an EMBL/GenBank/DDBJ whole genome shotgun (WGS) entry which is preliminary data.</text>
</comment>
<name>A0AAD6VG55_9AGAR</name>
<dbReference type="AlphaFoldDB" id="A0AAD6VG55"/>
<gene>
    <name evidence="1" type="ORF">GGX14DRAFT_395448</name>
</gene>
<sequence length="154" mass="17468">MPSSGVSHLGSFSRITIALRPGDQRFGIRTTAALPTPNKNSAVVPVEPLWCDEANEQDRPVVWQSQVDTGIRTTGPKIARRDIEQEDNNGPHFMETYVEIQWNNIYGASPYLRHVYYNTTAALQNTKKLTEIALFDKQNSGVEMVFTYWKDPPR</sequence>
<dbReference type="Proteomes" id="UP001219525">
    <property type="component" value="Unassembled WGS sequence"/>
</dbReference>
<dbReference type="EMBL" id="JARJCW010000032">
    <property type="protein sequence ID" value="KAJ7208832.1"/>
    <property type="molecule type" value="Genomic_DNA"/>
</dbReference>
<reference evidence="1" key="1">
    <citation type="submission" date="2023-03" db="EMBL/GenBank/DDBJ databases">
        <title>Massive genome expansion in bonnet fungi (Mycena s.s.) driven by repeated elements and novel gene families across ecological guilds.</title>
        <authorList>
            <consortium name="Lawrence Berkeley National Laboratory"/>
            <person name="Harder C.B."/>
            <person name="Miyauchi S."/>
            <person name="Viragh M."/>
            <person name="Kuo A."/>
            <person name="Thoen E."/>
            <person name="Andreopoulos B."/>
            <person name="Lu D."/>
            <person name="Skrede I."/>
            <person name="Drula E."/>
            <person name="Henrissat B."/>
            <person name="Morin E."/>
            <person name="Kohler A."/>
            <person name="Barry K."/>
            <person name="LaButti K."/>
            <person name="Morin E."/>
            <person name="Salamov A."/>
            <person name="Lipzen A."/>
            <person name="Mereny Z."/>
            <person name="Hegedus B."/>
            <person name="Baldrian P."/>
            <person name="Stursova M."/>
            <person name="Weitz H."/>
            <person name="Taylor A."/>
            <person name="Grigoriev I.V."/>
            <person name="Nagy L.G."/>
            <person name="Martin F."/>
            <person name="Kauserud H."/>
        </authorList>
    </citation>
    <scope>NUCLEOTIDE SEQUENCE</scope>
    <source>
        <strain evidence="1">9144</strain>
    </source>
</reference>